<evidence type="ECO:0000256" key="8">
    <source>
        <dbReference type="ARBA" id="ARBA00025100"/>
    </source>
</evidence>
<dbReference type="Pfam" id="PF03547">
    <property type="entry name" value="Mem_trans"/>
    <property type="match status" value="1"/>
</dbReference>
<evidence type="ECO:0000256" key="10">
    <source>
        <dbReference type="SAM" id="Phobius"/>
    </source>
</evidence>
<comment type="subcellular location">
    <subcellularLocation>
        <location evidence="1">Endoplasmic reticulum membrane</location>
        <topology evidence="1">Multi-pass membrane protein</topology>
    </subcellularLocation>
</comment>
<evidence type="ECO:0000256" key="9">
    <source>
        <dbReference type="ARBA" id="ARBA00025752"/>
    </source>
</evidence>
<evidence type="ECO:0000256" key="2">
    <source>
        <dbReference type="ARBA" id="ARBA00022448"/>
    </source>
</evidence>
<dbReference type="STRING" id="981085.W9QWI3"/>
<dbReference type="GO" id="GO:0005789">
    <property type="term" value="C:endoplasmic reticulum membrane"/>
    <property type="evidence" value="ECO:0007669"/>
    <property type="project" value="UniProtKB-SubCell"/>
</dbReference>
<keyword evidence="2" id="KW-0813">Transport</keyword>
<evidence type="ECO:0000256" key="6">
    <source>
        <dbReference type="ARBA" id="ARBA00023136"/>
    </source>
</evidence>
<keyword evidence="4" id="KW-0256">Endoplasmic reticulum</keyword>
<evidence type="ECO:0000313" key="11">
    <source>
        <dbReference type="EMBL" id="EXB23127.1"/>
    </source>
</evidence>
<dbReference type="PANTHER" id="PTHR31651">
    <property type="match status" value="1"/>
</dbReference>
<keyword evidence="6 10" id="KW-0472">Membrane</keyword>
<accession>W9QWI3</accession>
<evidence type="ECO:0000256" key="7">
    <source>
        <dbReference type="ARBA" id="ARBA00023294"/>
    </source>
</evidence>
<proteinExistence type="inferred from homology"/>
<evidence type="ECO:0000256" key="4">
    <source>
        <dbReference type="ARBA" id="ARBA00022824"/>
    </source>
</evidence>
<sequence length="170" mass="18191">MPQFVATNIFGRFWANRATRASGGSGSSGMKDLTGISGSRKFVVIIDVRYSYKKLKLSSKGWLGAFMAASYGNLLPADSRKSLNKIVFAVFTALLMFASQAKAVKLEDTISWCFVPVNIGFTFLFGGILGGILVKILRPKAHHEGLIVATCSSGISFVLSFGCSSCASTQ</sequence>
<dbReference type="eggNOG" id="KOG2722">
    <property type="taxonomic scope" value="Eukaryota"/>
</dbReference>
<dbReference type="InterPro" id="IPR045033">
    <property type="entry name" value="PILS1/3/4/5/7"/>
</dbReference>
<evidence type="ECO:0000256" key="3">
    <source>
        <dbReference type="ARBA" id="ARBA00022692"/>
    </source>
</evidence>
<organism evidence="11 12">
    <name type="scientific">Morus notabilis</name>
    <dbReference type="NCBI Taxonomy" id="981085"/>
    <lineage>
        <taxon>Eukaryota</taxon>
        <taxon>Viridiplantae</taxon>
        <taxon>Streptophyta</taxon>
        <taxon>Embryophyta</taxon>
        <taxon>Tracheophyta</taxon>
        <taxon>Spermatophyta</taxon>
        <taxon>Magnoliopsida</taxon>
        <taxon>eudicotyledons</taxon>
        <taxon>Gunneridae</taxon>
        <taxon>Pentapetalae</taxon>
        <taxon>rosids</taxon>
        <taxon>fabids</taxon>
        <taxon>Rosales</taxon>
        <taxon>Moraceae</taxon>
        <taxon>Moreae</taxon>
        <taxon>Morus</taxon>
    </lineage>
</organism>
<gene>
    <name evidence="11" type="ORF">L484_016141</name>
</gene>
<dbReference type="GO" id="GO:0009734">
    <property type="term" value="P:auxin-activated signaling pathway"/>
    <property type="evidence" value="ECO:0007669"/>
    <property type="project" value="UniProtKB-KW"/>
</dbReference>
<dbReference type="AlphaFoldDB" id="W9QWI3"/>
<keyword evidence="7" id="KW-0927">Auxin signaling pathway</keyword>
<comment type="similarity">
    <text evidence="9">Belongs to the auxin efflux carrier (TC 2.A.69.2) family.</text>
</comment>
<dbReference type="PANTHER" id="PTHR31651:SF3">
    <property type="entry name" value="PROTEIN PIN-LIKES 7"/>
    <property type="match status" value="1"/>
</dbReference>
<keyword evidence="12" id="KW-1185">Reference proteome</keyword>
<keyword evidence="5 10" id="KW-1133">Transmembrane helix</keyword>
<protein>
    <submittedName>
        <fullName evidence="11">Uncharacterized protein</fullName>
    </submittedName>
</protein>
<reference evidence="12" key="1">
    <citation type="submission" date="2013-01" db="EMBL/GenBank/DDBJ databases">
        <title>Draft Genome Sequence of a Mulberry Tree, Morus notabilis C.K. Schneid.</title>
        <authorList>
            <person name="He N."/>
            <person name="Zhao S."/>
        </authorList>
    </citation>
    <scope>NUCLEOTIDE SEQUENCE</scope>
</reference>
<keyword evidence="3 10" id="KW-0812">Transmembrane</keyword>
<evidence type="ECO:0000256" key="1">
    <source>
        <dbReference type="ARBA" id="ARBA00004477"/>
    </source>
</evidence>
<dbReference type="Proteomes" id="UP000030645">
    <property type="component" value="Unassembled WGS sequence"/>
</dbReference>
<dbReference type="InterPro" id="IPR004776">
    <property type="entry name" value="Mem_transp_PIN-like"/>
</dbReference>
<dbReference type="GO" id="GO:0080162">
    <property type="term" value="P:endoplasmic reticulum to cytosol auxin transport"/>
    <property type="evidence" value="ECO:0007669"/>
    <property type="project" value="InterPro"/>
</dbReference>
<feature type="transmembrane region" description="Helical" evidence="10">
    <location>
        <begin position="146"/>
        <end position="162"/>
    </location>
</feature>
<dbReference type="EMBL" id="KE343313">
    <property type="protein sequence ID" value="EXB23127.1"/>
    <property type="molecule type" value="Genomic_DNA"/>
</dbReference>
<evidence type="ECO:0000313" key="12">
    <source>
        <dbReference type="Proteomes" id="UP000030645"/>
    </source>
</evidence>
<comment type="function">
    <text evidence="8">Involved in cellular auxin homeostasis by regulating auxin metabolism. Regulates intracellular auxin accumulation at the endoplasmic reticulum and thus auxin availability for nuclear auxin signaling.</text>
</comment>
<evidence type="ECO:0000256" key="5">
    <source>
        <dbReference type="ARBA" id="ARBA00022989"/>
    </source>
</evidence>
<name>W9QWI3_9ROSA</name>
<feature type="transmembrane region" description="Helical" evidence="10">
    <location>
        <begin position="109"/>
        <end position="134"/>
    </location>
</feature>